<accession>A0ABP0ICL2</accession>
<keyword evidence="2" id="KW-1185">Reference proteome</keyword>
<reference evidence="1 2" key="1">
    <citation type="submission" date="2024-02" db="EMBL/GenBank/DDBJ databases">
        <authorList>
            <person name="Chen Y."/>
            <person name="Shah S."/>
            <person name="Dougan E. K."/>
            <person name="Thang M."/>
            <person name="Chan C."/>
        </authorList>
    </citation>
    <scope>NUCLEOTIDE SEQUENCE [LARGE SCALE GENOMIC DNA]</scope>
</reference>
<dbReference type="Proteomes" id="UP001642464">
    <property type="component" value="Unassembled WGS sequence"/>
</dbReference>
<sequence length="138" mass="14599">MSEMSDISAPLSLTLVTGILVYLCPKLNFGSSEGQRCLEPKLAFSVDPLLPRGLTLNAKTGTIIGVPIPKDPSSKARWHIITVTAPAKGYGGIDIGDVPLTRCVISLTVLPENSSCEQPIPKFCHEKGALTPSPNCAN</sequence>
<name>A0ABP0ICL2_9DINO</name>
<dbReference type="EMBL" id="CAXAMM010003539">
    <property type="protein sequence ID" value="CAK9000333.1"/>
    <property type="molecule type" value="Genomic_DNA"/>
</dbReference>
<evidence type="ECO:0000313" key="2">
    <source>
        <dbReference type="Proteomes" id="UP001642464"/>
    </source>
</evidence>
<comment type="caution">
    <text evidence="1">The sequence shown here is derived from an EMBL/GenBank/DDBJ whole genome shotgun (WGS) entry which is preliminary data.</text>
</comment>
<protein>
    <submittedName>
        <fullName evidence="1">Uncharacterized protein</fullName>
    </submittedName>
</protein>
<organism evidence="1 2">
    <name type="scientific">Durusdinium trenchii</name>
    <dbReference type="NCBI Taxonomy" id="1381693"/>
    <lineage>
        <taxon>Eukaryota</taxon>
        <taxon>Sar</taxon>
        <taxon>Alveolata</taxon>
        <taxon>Dinophyceae</taxon>
        <taxon>Suessiales</taxon>
        <taxon>Symbiodiniaceae</taxon>
        <taxon>Durusdinium</taxon>
    </lineage>
</organism>
<evidence type="ECO:0000313" key="1">
    <source>
        <dbReference type="EMBL" id="CAK9000333.1"/>
    </source>
</evidence>
<proteinExistence type="predicted"/>
<gene>
    <name evidence="1" type="ORF">SCF082_LOCUS6450</name>
</gene>